<accession>A0ABY2D350</accession>
<proteinExistence type="predicted"/>
<gene>
    <name evidence="1" type="ORF">E0702_16565</name>
</gene>
<dbReference type="Proteomes" id="UP000294823">
    <property type="component" value="Unassembled WGS sequence"/>
</dbReference>
<organism evidence="1 2">
    <name type="scientific">Halomonas marinisediminis</name>
    <dbReference type="NCBI Taxonomy" id="2546095"/>
    <lineage>
        <taxon>Bacteria</taxon>
        <taxon>Pseudomonadati</taxon>
        <taxon>Pseudomonadota</taxon>
        <taxon>Gammaproteobacteria</taxon>
        <taxon>Oceanospirillales</taxon>
        <taxon>Halomonadaceae</taxon>
        <taxon>Halomonas</taxon>
    </lineage>
</organism>
<reference evidence="1 2" key="1">
    <citation type="submission" date="2019-03" db="EMBL/GenBank/DDBJ databases">
        <title>Halomonas marinisediminis sp. nov., a moderately halophilic bacterium isolated from the Bohai Gulf.</title>
        <authorList>
            <person name="Ji X."/>
        </authorList>
    </citation>
    <scope>NUCLEOTIDE SEQUENCE [LARGE SCALE GENOMIC DNA]</scope>
    <source>
        <strain evidence="1 2">204</strain>
    </source>
</reference>
<evidence type="ECO:0000313" key="2">
    <source>
        <dbReference type="Proteomes" id="UP000294823"/>
    </source>
</evidence>
<sequence length="38" mass="3969">MRFLVGHVQGQPGVFAIVEEAATNLTALMPEIGTDLAA</sequence>
<comment type="caution">
    <text evidence="1">The sequence shown here is derived from an EMBL/GenBank/DDBJ whole genome shotgun (WGS) entry which is preliminary data.</text>
</comment>
<keyword evidence="1" id="KW-0378">Hydrolase</keyword>
<feature type="non-terminal residue" evidence="1">
    <location>
        <position position="38"/>
    </location>
</feature>
<keyword evidence="2" id="KW-1185">Reference proteome</keyword>
<name>A0ABY2D350_9GAMM</name>
<protein>
    <submittedName>
        <fullName evidence="1">FAA hydrolase family protein</fullName>
    </submittedName>
</protein>
<dbReference type="GO" id="GO:0016787">
    <property type="term" value="F:hydrolase activity"/>
    <property type="evidence" value="ECO:0007669"/>
    <property type="project" value="UniProtKB-KW"/>
</dbReference>
<evidence type="ECO:0000313" key="1">
    <source>
        <dbReference type="EMBL" id="TDA89582.1"/>
    </source>
</evidence>
<dbReference type="EMBL" id="SLTR01000251">
    <property type="protein sequence ID" value="TDA89582.1"/>
    <property type="molecule type" value="Genomic_DNA"/>
</dbReference>